<keyword evidence="1" id="KW-0378">Hydrolase</keyword>
<dbReference type="EC" id="3.1.27.-" evidence="1"/>
<gene>
    <name evidence="1" type="ORF">glysoja_049165</name>
</gene>
<dbReference type="EMBL" id="KN642596">
    <property type="protein sequence ID" value="KHN45198.1"/>
    <property type="molecule type" value="Genomic_DNA"/>
</dbReference>
<name>A0A0B2SK28_GLYSO</name>
<dbReference type="Proteomes" id="UP000053555">
    <property type="component" value="Unassembled WGS sequence"/>
</dbReference>
<reference evidence="1" key="1">
    <citation type="submission" date="2014-07" db="EMBL/GenBank/DDBJ databases">
        <title>Identification of a novel salt tolerance gene in wild soybean by whole-genome sequencing.</title>
        <authorList>
            <person name="Lam H.-M."/>
            <person name="Qi X."/>
            <person name="Li M.-W."/>
            <person name="Liu X."/>
            <person name="Xie M."/>
            <person name="Ni M."/>
            <person name="Xu X."/>
        </authorList>
    </citation>
    <scope>NUCLEOTIDE SEQUENCE [LARGE SCALE GENOMIC DNA]</scope>
    <source>
        <tissue evidence="1">Root</tissue>
    </source>
</reference>
<accession>A0A0B2SK28</accession>
<feature type="non-terminal residue" evidence="1">
    <location>
        <position position="1"/>
    </location>
</feature>
<dbReference type="AlphaFoldDB" id="A0A0B2SK28"/>
<protein>
    <submittedName>
        <fullName evidence="1">Putative ribonuclease H protein</fullName>
        <ecNumber evidence="1">3.1.27.-</ecNumber>
    </submittedName>
</protein>
<organism evidence="1">
    <name type="scientific">Glycine soja</name>
    <name type="common">Wild soybean</name>
    <dbReference type="NCBI Taxonomy" id="3848"/>
    <lineage>
        <taxon>Eukaryota</taxon>
        <taxon>Viridiplantae</taxon>
        <taxon>Streptophyta</taxon>
        <taxon>Embryophyta</taxon>
        <taxon>Tracheophyta</taxon>
        <taxon>Spermatophyta</taxon>
        <taxon>Magnoliopsida</taxon>
        <taxon>eudicotyledons</taxon>
        <taxon>Gunneridae</taxon>
        <taxon>Pentapetalae</taxon>
        <taxon>rosids</taxon>
        <taxon>fabids</taxon>
        <taxon>Fabales</taxon>
        <taxon>Fabaceae</taxon>
        <taxon>Papilionoideae</taxon>
        <taxon>50 kb inversion clade</taxon>
        <taxon>NPAAA clade</taxon>
        <taxon>indigoferoid/millettioid clade</taxon>
        <taxon>Phaseoleae</taxon>
        <taxon>Glycine</taxon>
        <taxon>Glycine subgen. Soja</taxon>
    </lineage>
</organism>
<dbReference type="PANTHER" id="PTHR33116:SF78">
    <property type="entry name" value="OS12G0587133 PROTEIN"/>
    <property type="match status" value="1"/>
</dbReference>
<proteinExistence type="predicted"/>
<dbReference type="GO" id="GO:0016787">
    <property type="term" value="F:hydrolase activity"/>
    <property type="evidence" value="ECO:0007669"/>
    <property type="project" value="UniProtKB-KW"/>
</dbReference>
<evidence type="ECO:0000313" key="1">
    <source>
        <dbReference type="EMBL" id="KHN45198.1"/>
    </source>
</evidence>
<sequence>RVVKKLVCIQRSFLWGDGDDQHKIAWVKWETVCLPKDKGGLGIKDITKFNLALLAKWKWNLFHHNGELWARILESKYGADTTSDSHTFSGIFPSISGELFLLQQHVLTTTRTSTKRIGGG</sequence>
<dbReference type="PANTHER" id="PTHR33116">
    <property type="entry name" value="REVERSE TRANSCRIPTASE ZINC-BINDING DOMAIN-CONTAINING PROTEIN-RELATED-RELATED"/>
    <property type="match status" value="1"/>
</dbReference>